<comment type="caution">
    <text evidence="2">The sequence shown here is derived from an EMBL/GenBank/DDBJ whole genome shotgun (WGS) entry which is preliminary data.</text>
</comment>
<evidence type="ECO:0000313" key="3">
    <source>
        <dbReference type="Proteomes" id="UP000070578"/>
    </source>
</evidence>
<gene>
    <name evidence="2" type="ORF">AWT59_1199</name>
</gene>
<feature type="chain" id="PRO_5007483992" evidence="1">
    <location>
        <begin position="22"/>
        <end position="546"/>
    </location>
</feature>
<organism evidence="2 3">
    <name type="scientific">Candidatus Gallionella acididurans</name>
    <dbReference type="NCBI Taxonomy" id="1796491"/>
    <lineage>
        <taxon>Bacteria</taxon>
        <taxon>Pseudomonadati</taxon>
        <taxon>Pseudomonadota</taxon>
        <taxon>Betaproteobacteria</taxon>
        <taxon>Nitrosomonadales</taxon>
        <taxon>Gallionellaceae</taxon>
        <taxon>Gallionella</taxon>
    </lineage>
</organism>
<dbReference type="Proteomes" id="UP000070578">
    <property type="component" value="Unassembled WGS sequence"/>
</dbReference>
<evidence type="ECO:0000256" key="1">
    <source>
        <dbReference type="SAM" id="SignalP"/>
    </source>
</evidence>
<dbReference type="PATRIC" id="fig|1796491.3.peg.1311"/>
<reference evidence="2 3" key="1">
    <citation type="submission" date="2016-02" db="EMBL/GenBank/DDBJ databases">
        <authorList>
            <person name="Wen L."/>
            <person name="He K."/>
            <person name="Yang H."/>
        </authorList>
    </citation>
    <scope>NUCLEOTIDE SEQUENCE [LARGE SCALE GENOMIC DNA]</scope>
    <source>
        <strain evidence="2">ShG14-8</strain>
    </source>
</reference>
<name>A0A139BUN8_9PROT</name>
<evidence type="ECO:0000313" key="2">
    <source>
        <dbReference type="EMBL" id="KXS32672.1"/>
    </source>
</evidence>
<keyword evidence="1" id="KW-0732">Signal</keyword>
<sequence>MKATMPFALAALLSGCGGATQYVGSPFSPLTGVFSDAPVTGLDYRTSSGAGGKTDAQGHFNFAYGDAVTFSVGGLMLGSAIPLVTPAGTAPVTPVDLYGWPTSYPLTQLIGQTLGTLNSIAIDRSIVAGMAPASGVPPSSGVFTIPGDVAAMMAPLVNMYLFPPYYYPFPFLSLFSFTPGQVLAQLQTVASAEGGIAGVPSASDATLNMNQGVNAANVIDTVWYATPLNGNLSGTFYFQPDGNMTGFTSDGNIMAGTWAASTTPGAPVQFALMSSSGNYSGSVASGASTATISDSSGNPAYSITKVTVNTLILSNLYQGGWFGVYTPLSGNTTGVYGAGTPVYFILSPDGTFSGIMDGDQANTGIIGGTWNAGSYSLNTGVPTSGIGTGKFLGSAGTGTFSFNMASQTGNYSISGNVVGTISFSRTGVLAMNSSTGTMTSLLLPVNISWPASPADLHSNFALELSITGSSGVAASGIKAVVNPLGNGGPGYMMAGSISIPYPGTAQNYTLTVNSIATPANCNIAGVSSTSGTVSSNPLPPVSITCN</sequence>
<feature type="signal peptide" evidence="1">
    <location>
        <begin position="1"/>
        <end position="21"/>
    </location>
</feature>
<dbReference type="PROSITE" id="PS51257">
    <property type="entry name" value="PROKAR_LIPOPROTEIN"/>
    <property type="match status" value="1"/>
</dbReference>
<protein>
    <submittedName>
        <fullName evidence="2">Uncharacterized protein</fullName>
    </submittedName>
</protein>
<accession>A0A139BUN8</accession>
<dbReference type="AlphaFoldDB" id="A0A139BUN8"/>
<reference evidence="2 3" key="2">
    <citation type="submission" date="2016-03" db="EMBL/GenBank/DDBJ databases">
        <title>New uncultured bacterium of the family Gallionellaceae from acid mine drainage: description and reconstruction of genome based on metagenomic analysis of microbial community.</title>
        <authorList>
            <person name="Kadnikov V."/>
            <person name="Ivasenko D."/>
            <person name="Beletsky A."/>
            <person name="Mardanov A."/>
            <person name="Danilova E."/>
            <person name="Pimenov N."/>
            <person name="Karnachuk O."/>
            <person name="Ravin N."/>
        </authorList>
    </citation>
    <scope>NUCLEOTIDE SEQUENCE [LARGE SCALE GENOMIC DNA]</scope>
    <source>
        <strain evidence="2">ShG14-8</strain>
    </source>
</reference>
<dbReference type="EMBL" id="LSLI01000022">
    <property type="protein sequence ID" value="KXS32672.1"/>
    <property type="molecule type" value="Genomic_DNA"/>
</dbReference>
<proteinExistence type="predicted"/>